<sequence length="162" mass="17351">MSASASDEHHFDCRLVWTGAAKGPTSTYEGYSREYRVDFEGKPSLKGSAAPVFRGDPALHDPEDLLVAALTGCHCLSYLALCARGGVQVLAYEDAAKGKMERVEGVVRFTEVMLHPKVTIAPGSDAEKAKSLHERAHAICFIANSVNFPVKHAPTISVAAPV</sequence>
<organism evidence="1 3">
    <name type="scientific">Eiseniibacteriota bacterium</name>
    <dbReference type="NCBI Taxonomy" id="2212470"/>
    <lineage>
        <taxon>Bacteria</taxon>
        <taxon>Candidatus Eiseniibacteriota</taxon>
    </lineage>
</organism>
<proteinExistence type="predicted"/>
<evidence type="ECO:0000313" key="2">
    <source>
        <dbReference type="EMBL" id="TMQ59520.1"/>
    </source>
</evidence>
<evidence type="ECO:0000313" key="1">
    <source>
        <dbReference type="EMBL" id="TMQ48159.1"/>
    </source>
</evidence>
<dbReference type="Gene3D" id="3.30.300.20">
    <property type="match status" value="1"/>
</dbReference>
<dbReference type="Pfam" id="PF02566">
    <property type="entry name" value="OsmC"/>
    <property type="match status" value="1"/>
</dbReference>
<dbReference type="EMBL" id="VBOR01000086">
    <property type="protein sequence ID" value="TMQ48159.1"/>
    <property type="molecule type" value="Genomic_DNA"/>
</dbReference>
<evidence type="ECO:0000313" key="4">
    <source>
        <dbReference type="Proteomes" id="UP000320913"/>
    </source>
</evidence>
<evidence type="ECO:0000313" key="3">
    <source>
        <dbReference type="Proteomes" id="UP000316292"/>
    </source>
</evidence>
<name>A0A538S9X0_UNCEI</name>
<dbReference type="AlphaFoldDB" id="A0A538S9X0"/>
<gene>
    <name evidence="1" type="ORF">E6K71_07810</name>
    <name evidence="2" type="ORF">E6K75_04025</name>
</gene>
<dbReference type="InterPro" id="IPR036102">
    <property type="entry name" value="OsmC/Ohrsf"/>
</dbReference>
<reference evidence="3 4" key="1">
    <citation type="journal article" date="2019" name="Nat. Microbiol.">
        <title>Mediterranean grassland soil C-N compound turnover is dependent on rainfall and depth, and is mediated by genomically divergent microorganisms.</title>
        <authorList>
            <person name="Diamond S."/>
            <person name="Andeer P.F."/>
            <person name="Li Z."/>
            <person name="Crits-Christoph A."/>
            <person name="Burstein D."/>
            <person name="Anantharaman K."/>
            <person name="Lane K.R."/>
            <person name="Thomas B.C."/>
            <person name="Pan C."/>
            <person name="Northen T.R."/>
            <person name="Banfield J.F."/>
        </authorList>
    </citation>
    <scope>NUCLEOTIDE SEQUENCE [LARGE SCALE GENOMIC DNA]</scope>
    <source>
        <strain evidence="1">WS_1</strain>
        <strain evidence="2">WS_5</strain>
    </source>
</reference>
<dbReference type="Proteomes" id="UP000320913">
    <property type="component" value="Unassembled WGS sequence"/>
</dbReference>
<comment type="caution">
    <text evidence="1">The sequence shown here is derived from an EMBL/GenBank/DDBJ whole genome shotgun (WGS) entry which is preliminary data.</text>
</comment>
<dbReference type="EMBL" id="VBOV01000099">
    <property type="protein sequence ID" value="TMQ59520.1"/>
    <property type="molecule type" value="Genomic_DNA"/>
</dbReference>
<dbReference type="PANTHER" id="PTHR42830:SF2">
    <property type="entry name" value="OSMC_OHR FAMILY PROTEIN"/>
    <property type="match status" value="1"/>
</dbReference>
<protein>
    <submittedName>
        <fullName evidence="1">OsmC family peroxiredoxin</fullName>
    </submittedName>
</protein>
<dbReference type="InterPro" id="IPR003718">
    <property type="entry name" value="OsmC/Ohr_fam"/>
</dbReference>
<dbReference type="Proteomes" id="UP000316292">
    <property type="component" value="Unassembled WGS sequence"/>
</dbReference>
<dbReference type="SUPFAM" id="SSF82784">
    <property type="entry name" value="OsmC-like"/>
    <property type="match status" value="1"/>
</dbReference>
<dbReference type="PANTHER" id="PTHR42830">
    <property type="entry name" value="OSMOTICALLY INDUCIBLE FAMILY PROTEIN"/>
    <property type="match status" value="1"/>
</dbReference>
<dbReference type="InterPro" id="IPR052707">
    <property type="entry name" value="OsmC_Ohr_Peroxiredoxin"/>
</dbReference>
<dbReference type="InterPro" id="IPR015946">
    <property type="entry name" value="KH_dom-like_a/b"/>
</dbReference>
<accession>A0A538S9X0</accession>